<dbReference type="Proteomes" id="UP000246464">
    <property type="component" value="Chromosome 5"/>
</dbReference>
<keyword evidence="3" id="KW-1185">Reference proteome</keyword>
<evidence type="ECO:0000313" key="2">
    <source>
        <dbReference type="EMBL" id="AWP01224.1"/>
    </source>
</evidence>
<feature type="region of interest" description="Disordered" evidence="1">
    <location>
        <begin position="129"/>
        <end position="164"/>
    </location>
</feature>
<feature type="compositionally biased region" description="Acidic residues" evidence="1">
    <location>
        <begin position="146"/>
        <end position="155"/>
    </location>
</feature>
<feature type="region of interest" description="Disordered" evidence="1">
    <location>
        <begin position="1"/>
        <end position="33"/>
    </location>
</feature>
<feature type="compositionally biased region" description="Basic and acidic residues" evidence="1">
    <location>
        <begin position="1"/>
        <end position="14"/>
    </location>
</feature>
<evidence type="ECO:0000313" key="3">
    <source>
        <dbReference type="Proteomes" id="UP000246464"/>
    </source>
</evidence>
<proteinExistence type="predicted"/>
<protein>
    <submittedName>
        <fullName evidence="2">Uncharacterized protein</fullName>
    </submittedName>
</protein>
<evidence type="ECO:0000256" key="1">
    <source>
        <dbReference type="SAM" id="MobiDB-lite"/>
    </source>
</evidence>
<dbReference type="AlphaFoldDB" id="A0A2U9BBG2"/>
<sequence>MANSRRSDRSRSHVADNCGGPERGRTSSDGVPIDSLMRPLVPFIKEHYSCCTADRSAGEAPASRFASSDVRSRAFGCRSIRFDITVLPGKLGGCCSVQSAGSSARPNDDVTDLPKHKCQPRYSCRGREGARRVQSLSESGERGEIEFEGNCDDDAEHPNSNNQI</sequence>
<organism evidence="2 3">
    <name type="scientific">Scophthalmus maximus</name>
    <name type="common">Turbot</name>
    <name type="synonym">Psetta maxima</name>
    <dbReference type="NCBI Taxonomy" id="52904"/>
    <lineage>
        <taxon>Eukaryota</taxon>
        <taxon>Metazoa</taxon>
        <taxon>Chordata</taxon>
        <taxon>Craniata</taxon>
        <taxon>Vertebrata</taxon>
        <taxon>Euteleostomi</taxon>
        <taxon>Actinopterygii</taxon>
        <taxon>Neopterygii</taxon>
        <taxon>Teleostei</taxon>
        <taxon>Neoteleostei</taxon>
        <taxon>Acanthomorphata</taxon>
        <taxon>Carangaria</taxon>
        <taxon>Pleuronectiformes</taxon>
        <taxon>Pleuronectoidei</taxon>
        <taxon>Scophthalmidae</taxon>
        <taxon>Scophthalmus</taxon>
    </lineage>
</organism>
<name>A0A2U9BBG2_SCOMX</name>
<reference evidence="2 3" key="1">
    <citation type="submission" date="2017-12" db="EMBL/GenBank/DDBJ databases">
        <title>Integrating genomic resources of turbot (Scophthalmus maximus) in depth evaluation of genetic and physical mapping variation across individuals.</title>
        <authorList>
            <person name="Martinez P."/>
        </authorList>
    </citation>
    <scope>NUCLEOTIDE SEQUENCE [LARGE SCALE GENOMIC DNA]</scope>
</reference>
<gene>
    <name evidence="2" type="ORF">SMAX5B_005637</name>
</gene>
<dbReference type="EMBL" id="CP026247">
    <property type="protein sequence ID" value="AWP01224.1"/>
    <property type="molecule type" value="Genomic_DNA"/>
</dbReference>
<accession>A0A2U9BBG2</accession>